<evidence type="ECO:0000313" key="1">
    <source>
        <dbReference type="EMBL" id="KKS81188.1"/>
    </source>
</evidence>
<reference evidence="1 2" key="1">
    <citation type="journal article" date="2015" name="Nature">
        <title>rRNA introns, odd ribosomes, and small enigmatic genomes across a large radiation of phyla.</title>
        <authorList>
            <person name="Brown C.T."/>
            <person name="Hug L.A."/>
            <person name="Thomas B.C."/>
            <person name="Sharon I."/>
            <person name="Castelle C.J."/>
            <person name="Singh A."/>
            <person name="Wilkins M.J."/>
            <person name="Williams K.H."/>
            <person name="Banfield J.F."/>
        </authorList>
    </citation>
    <scope>NUCLEOTIDE SEQUENCE [LARGE SCALE GENOMIC DNA]</scope>
</reference>
<proteinExistence type="predicted"/>
<dbReference type="Proteomes" id="UP000034810">
    <property type="component" value="Unassembled WGS sequence"/>
</dbReference>
<sequence length="50" mass="5621">MQSSHRFPFGVISGFLRGTRLGVSPKMSFILCLLSPPGFCVNEEMLNVYR</sequence>
<gene>
    <name evidence="1" type="ORF">UV58_C0026G0008</name>
</gene>
<comment type="caution">
    <text evidence="1">The sequence shown here is derived from an EMBL/GenBank/DDBJ whole genome shotgun (WGS) entry which is preliminary data.</text>
</comment>
<protein>
    <submittedName>
        <fullName evidence="1">Uncharacterized protein</fullName>
    </submittedName>
</protein>
<dbReference type="AlphaFoldDB" id="A0A0G1F2V9"/>
<evidence type="ECO:0000313" key="2">
    <source>
        <dbReference type="Proteomes" id="UP000034810"/>
    </source>
</evidence>
<organism evidence="1 2">
    <name type="scientific">Candidatus Wolfebacteria bacterium GW2011_GWC1_43_10</name>
    <dbReference type="NCBI Taxonomy" id="1619011"/>
    <lineage>
        <taxon>Bacteria</taxon>
        <taxon>Candidatus Wolfeibacteriota</taxon>
    </lineage>
</organism>
<dbReference type="EMBL" id="LCFA01000026">
    <property type="protein sequence ID" value="KKS81188.1"/>
    <property type="molecule type" value="Genomic_DNA"/>
</dbReference>
<name>A0A0G1F2V9_9BACT</name>
<accession>A0A0G1F2V9</accession>